<evidence type="ECO:0000313" key="6">
    <source>
        <dbReference type="Proteomes" id="UP000635278"/>
    </source>
</evidence>
<organism evidence="5 6">
    <name type="scientific">Acetobacter musti</name>
    <dbReference type="NCBI Taxonomy" id="864732"/>
    <lineage>
        <taxon>Bacteria</taxon>
        <taxon>Pseudomonadati</taxon>
        <taxon>Pseudomonadota</taxon>
        <taxon>Alphaproteobacteria</taxon>
        <taxon>Acetobacterales</taxon>
        <taxon>Acetobacteraceae</taxon>
        <taxon>Acetobacter</taxon>
    </lineage>
</organism>
<dbReference type="InterPro" id="IPR023366">
    <property type="entry name" value="ATP_synth_asu-like_sf"/>
</dbReference>
<evidence type="ECO:0000313" key="5">
    <source>
        <dbReference type="EMBL" id="NHN83212.1"/>
    </source>
</evidence>
<name>A0ABX0JLP1_9PROT</name>
<evidence type="ECO:0000256" key="1">
    <source>
        <dbReference type="ARBA" id="ARBA00022737"/>
    </source>
</evidence>
<dbReference type="EC" id="2.5.1.9" evidence="2"/>
<feature type="domain" description="Lumazine-binding" evidence="4">
    <location>
        <begin position="96"/>
        <end position="202"/>
    </location>
</feature>
<accession>A0ABX0JLP1</accession>
<dbReference type="EMBL" id="WOTB01000001">
    <property type="protein sequence ID" value="NHN83212.1"/>
    <property type="molecule type" value="Genomic_DNA"/>
</dbReference>
<dbReference type="InterPro" id="IPR017938">
    <property type="entry name" value="Riboflavin_synthase-like_b-brl"/>
</dbReference>
<keyword evidence="6" id="KW-1185">Reference proteome</keyword>
<feature type="repeat" description="Lumazine-binding" evidence="3">
    <location>
        <begin position="1"/>
        <end position="95"/>
    </location>
</feature>
<dbReference type="RefSeq" id="WP_173581648.1">
    <property type="nucleotide sequence ID" value="NZ_WOTB01000001.1"/>
</dbReference>
<reference evidence="5 6" key="1">
    <citation type="journal article" date="2020" name="Int. J. Syst. Evol. Microbiol.">
        <title>Novel acetic acid bacteria from cider fermentations: Acetobacter conturbans sp. nov. and Acetobacter fallax sp. nov.</title>
        <authorList>
            <person name="Sombolestani A.S."/>
            <person name="Cleenwerck I."/>
            <person name="Cnockaert M."/>
            <person name="Borremans W."/>
            <person name="Wieme A.D."/>
            <person name="De Vuyst L."/>
            <person name="Vandamme P."/>
        </authorList>
    </citation>
    <scope>NUCLEOTIDE SEQUENCE [LARGE SCALE GENOMIC DNA]</scope>
    <source>
        <strain evidence="5 6">LMG 30640</strain>
    </source>
</reference>
<feature type="repeat" description="Lumazine-binding" evidence="3">
    <location>
        <begin position="96"/>
        <end position="202"/>
    </location>
</feature>
<evidence type="ECO:0000256" key="3">
    <source>
        <dbReference type="PROSITE-ProRule" id="PRU00524"/>
    </source>
</evidence>
<dbReference type="PANTHER" id="PTHR21098">
    <property type="entry name" value="RIBOFLAVIN SYNTHASE ALPHA CHAIN"/>
    <property type="match status" value="1"/>
</dbReference>
<dbReference type="Pfam" id="PF00677">
    <property type="entry name" value="Lum_binding"/>
    <property type="match status" value="2"/>
</dbReference>
<evidence type="ECO:0000259" key="4">
    <source>
        <dbReference type="PROSITE" id="PS51177"/>
    </source>
</evidence>
<dbReference type="InterPro" id="IPR026017">
    <property type="entry name" value="Lumazine-bd_dom"/>
</dbReference>
<dbReference type="PANTHER" id="PTHR21098:SF0">
    <property type="entry name" value="RIBOFLAVIN SYNTHASE"/>
    <property type="match status" value="1"/>
</dbReference>
<dbReference type="PROSITE" id="PS51177">
    <property type="entry name" value="LUMAZINE_BIND"/>
    <property type="match status" value="2"/>
</dbReference>
<dbReference type="SUPFAM" id="SSF63380">
    <property type="entry name" value="Riboflavin synthase domain-like"/>
    <property type="match status" value="2"/>
</dbReference>
<proteinExistence type="predicted"/>
<keyword evidence="5" id="KW-0808">Transferase</keyword>
<dbReference type="PIRSF" id="PIRSF000498">
    <property type="entry name" value="Riboflavin_syn_A"/>
    <property type="match status" value="1"/>
</dbReference>
<protein>
    <recommendedName>
        <fullName evidence="2">Riboflavin synthase</fullName>
        <ecNumber evidence="2">2.5.1.9</ecNumber>
    </recommendedName>
</protein>
<dbReference type="Gene3D" id="2.40.30.20">
    <property type="match status" value="2"/>
</dbReference>
<sequence length="205" mass="21625">MFSGIIENQGEVASVETGNASCILEIDTGMTDVIPGESIAVNGVCLTATDIGDTGRVRFFVSAESLDRTAFGRLQPGGTVNLERAITPTTRLSGHMVQGHVDGVAKLVSVDFVGDARKVVFSVPAALRRYMVEKGSVTLDGISLTLNEVGSPVAGLAGGECFTIAVMIIPHTWDHTTLGTLEPGDPVNVEVDVIAKYVESICQYR</sequence>
<dbReference type="GO" id="GO:0004746">
    <property type="term" value="F:riboflavin synthase activity"/>
    <property type="evidence" value="ECO:0007669"/>
    <property type="project" value="UniProtKB-EC"/>
</dbReference>
<comment type="caution">
    <text evidence="5">The sequence shown here is derived from an EMBL/GenBank/DDBJ whole genome shotgun (WGS) entry which is preliminary data.</text>
</comment>
<dbReference type="CDD" id="cd00402">
    <property type="entry name" value="Riboflavin_synthase_like"/>
    <property type="match status" value="1"/>
</dbReference>
<dbReference type="InterPro" id="IPR001783">
    <property type="entry name" value="Lumazine-bd"/>
</dbReference>
<dbReference type="NCBIfam" id="NF006767">
    <property type="entry name" value="PRK09289.1"/>
    <property type="match status" value="1"/>
</dbReference>
<dbReference type="Proteomes" id="UP000635278">
    <property type="component" value="Unassembled WGS sequence"/>
</dbReference>
<keyword evidence="1" id="KW-0677">Repeat</keyword>
<feature type="domain" description="Lumazine-binding" evidence="4">
    <location>
        <begin position="1"/>
        <end position="95"/>
    </location>
</feature>
<gene>
    <name evidence="5" type="ORF">GOB93_00960</name>
</gene>
<evidence type="ECO:0000256" key="2">
    <source>
        <dbReference type="NCBIfam" id="TIGR00187"/>
    </source>
</evidence>
<dbReference type="NCBIfam" id="TIGR00187">
    <property type="entry name" value="ribE"/>
    <property type="match status" value="1"/>
</dbReference>